<evidence type="ECO:0000256" key="1">
    <source>
        <dbReference type="SAM" id="MobiDB-lite"/>
    </source>
</evidence>
<dbReference type="EMBL" id="OU896718">
    <property type="protein sequence ID" value="CAH1119091.1"/>
    <property type="molecule type" value="Genomic_DNA"/>
</dbReference>
<dbReference type="PANTHER" id="PTHR31728:SF5">
    <property type="entry name" value="OS07G0540200 PROTEIN"/>
    <property type="match status" value="1"/>
</dbReference>
<dbReference type="CDD" id="cd23525">
    <property type="entry name" value="Abraxas_2_insects"/>
    <property type="match status" value="1"/>
</dbReference>
<reference evidence="2" key="2">
    <citation type="submission" date="2022-10" db="EMBL/GenBank/DDBJ databases">
        <authorList>
            <consortium name="ENA_rothamsted_submissions"/>
            <consortium name="culmorum"/>
            <person name="King R."/>
        </authorList>
    </citation>
    <scope>NUCLEOTIDE SEQUENCE</scope>
</reference>
<name>A0A9P0DEJ4_PHACE</name>
<sequence length="335" mass="38332">MFTPTSVSLSGPAFSFLLYENSKCRFQQEGFLIGEIVEKETKTITDNDQQQVNITKTIKINSAIPCPYSHFFYSGSGKLHKEKLSDFLGTHVDRVVAWYKYQRVGNLKFTLRDNIIHSQLMDFFQIPPELFTCCLLNNEISENGSTYTYSQTFLRVNNQRIDRLPITIPNLSEPNDTYKNSEPASETFRKILGDLKIDRRSTQGSVVINRIQNALQKHIDSVVQKLSESEQYIYELEEDLHTLQISQKLKKMNEELISENASPTRTSESEDSPRVYHGIDSTPSEKESSPELQRKTGRAGSVRGRGGKRGLFNDKETKATRRPSRTEKLIKTSED</sequence>
<dbReference type="GO" id="GO:0005634">
    <property type="term" value="C:nucleus"/>
    <property type="evidence" value="ECO:0007669"/>
    <property type="project" value="TreeGrafter"/>
</dbReference>
<dbReference type="Pfam" id="PF21125">
    <property type="entry name" value="MPN_2A_DUB_like"/>
    <property type="match status" value="1"/>
</dbReference>
<dbReference type="PANTHER" id="PTHR31728">
    <property type="entry name" value="ABRAXAS FAMILY MEMBER"/>
    <property type="match status" value="1"/>
</dbReference>
<gene>
    <name evidence="2" type="ORF">PHAECO_LOCUS2962</name>
</gene>
<organism evidence="2 3">
    <name type="scientific">Phaedon cochleariae</name>
    <name type="common">Mustard beetle</name>
    <dbReference type="NCBI Taxonomy" id="80249"/>
    <lineage>
        <taxon>Eukaryota</taxon>
        <taxon>Metazoa</taxon>
        <taxon>Ecdysozoa</taxon>
        <taxon>Arthropoda</taxon>
        <taxon>Hexapoda</taxon>
        <taxon>Insecta</taxon>
        <taxon>Pterygota</taxon>
        <taxon>Neoptera</taxon>
        <taxon>Endopterygota</taxon>
        <taxon>Coleoptera</taxon>
        <taxon>Polyphaga</taxon>
        <taxon>Cucujiformia</taxon>
        <taxon>Chrysomeloidea</taxon>
        <taxon>Chrysomelidae</taxon>
        <taxon>Chrysomelinae</taxon>
        <taxon>Chrysomelini</taxon>
        <taxon>Phaedon</taxon>
    </lineage>
</organism>
<feature type="compositionally biased region" description="Basic and acidic residues" evidence="1">
    <location>
        <begin position="283"/>
        <end position="294"/>
    </location>
</feature>
<feature type="compositionally biased region" description="Basic and acidic residues" evidence="1">
    <location>
        <begin position="311"/>
        <end position="335"/>
    </location>
</feature>
<evidence type="ECO:0000313" key="2">
    <source>
        <dbReference type="EMBL" id="CAH1119091.1"/>
    </source>
</evidence>
<accession>A0A9P0DEJ4</accession>
<dbReference type="GO" id="GO:0008608">
    <property type="term" value="P:attachment of spindle microtubules to kinetochore"/>
    <property type="evidence" value="ECO:0007669"/>
    <property type="project" value="TreeGrafter"/>
</dbReference>
<evidence type="ECO:0000313" key="3">
    <source>
        <dbReference type="Proteomes" id="UP001153737"/>
    </source>
</evidence>
<dbReference type="Proteomes" id="UP001153737">
    <property type="component" value="Chromosome 12"/>
</dbReference>
<reference evidence="2" key="1">
    <citation type="submission" date="2022-01" db="EMBL/GenBank/DDBJ databases">
        <authorList>
            <person name="King R."/>
        </authorList>
    </citation>
    <scope>NUCLEOTIDE SEQUENCE</scope>
</reference>
<protein>
    <submittedName>
        <fullName evidence="2">Uncharacterized protein</fullName>
    </submittedName>
</protein>
<dbReference type="GO" id="GO:0008017">
    <property type="term" value="F:microtubule binding"/>
    <property type="evidence" value="ECO:0007669"/>
    <property type="project" value="TreeGrafter"/>
</dbReference>
<proteinExistence type="predicted"/>
<dbReference type="OrthoDB" id="6358435at2759"/>
<keyword evidence="3" id="KW-1185">Reference proteome</keyword>
<dbReference type="GO" id="GO:0090307">
    <property type="term" value="P:mitotic spindle assembly"/>
    <property type="evidence" value="ECO:0007669"/>
    <property type="project" value="TreeGrafter"/>
</dbReference>
<dbReference type="GO" id="GO:0031593">
    <property type="term" value="F:polyubiquitin modification-dependent protein binding"/>
    <property type="evidence" value="ECO:0007669"/>
    <property type="project" value="TreeGrafter"/>
</dbReference>
<feature type="region of interest" description="Disordered" evidence="1">
    <location>
        <begin position="257"/>
        <end position="335"/>
    </location>
</feature>
<dbReference type="PRINTS" id="PR02051">
    <property type="entry name" value="PROTEINF175"/>
</dbReference>
<dbReference type="AlphaFoldDB" id="A0A9P0DEJ4"/>
<dbReference type="GO" id="GO:0070536">
    <property type="term" value="P:protein K63-linked deubiquitination"/>
    <property type="evidence" value="ECO:0007669"/>
    <property type="project" value="TreeGrafter"/>
</dbReference>
<dbReference type="InterPro" id="IPR023238">
    <property type="entry name" value="FAM175"/>
</dbReference>